<accession>A0A401TRG1</accession>
<name>A0A401TRG1_CHIPU</name>
<dbReference type="AlphaFoldDB" id="A0A401TRG1"/>
<protein>
    <submittedName>
        <fullName evidence="2">Uncharacterized protein</fullName>
    </submittedName>
</protein>
<reference evidence="2 3" key="1">
    <citation type="journal article" date="2018" name="Nat. Ecol. Evol.">
        <title>Shark genomes provide insights into elasmobranch evolution and the origin of vertebrates.</title>
        <authorList>
            <person name="Hara Y"/>
            <person name="Yamaguchi K"/>
            <person name="Onimaru K"/>
            <person name="Kadota M"/>
            <person name="Koyanagi M"/>
            <person name="Keeley SD"/>
            <person name="Tatsumi K"/>
            <person name="Tanaka K"/>
            <person name="Motone F"/>
            <person name="Kageyama Y"/>
            <person name="Nozu R"/>
            <person name="Adachi N"/>
            <person name="Nishimura O"/>
            <person name="Nakagawa R"/>
            <person name="Tanegashima C"/>
            <person name="Kiyatake I"/>
            <person name="Matsumoto R"/>
            <person name="Murakumo K"/>
            <person name="Nishida K"/>
            <person name="Terakita A"/>
            <person name="Kuratani S"/>
            <person name="Sato K"/>
            <person name="Hyodo S Kuraku.S."/>
        </authorList>
    </citation>
    <scope>NUCLEOTIDE SEQUENCE [LARGE SCALE GENOMIC DNA]</scope>
</reference>
<keyword evidence="3" id="KW-1185">Reference proteome</keyword>
<feature type="compositionally biased region" description="Acidic residues" evidence="1">
    <location>
        <begin position="11"/>
        <end position="21"/>
    </location>
</feature>
<proteinExistence type="predicted"/>
<organism evidence="2 3">
    <name type="scientific">Chiloscyllium punctatum</name>
    <name type="common">Brownbanded bambooshark</name>
    <name type="synonym">Hemiscyllium punctatum</name>
    <dbReference type="NCBI Taxonomy" id="137246"/>
    <lineage>
        <taxon>Eukaryota</taxon>
        <taxon>Metazoa</taxon>
        <taxon>Chordata</taxon>
        <taxon>Craniata</taxon>
        <taxon>Vertebrata</taxon>
        <taxon>Chondrichthyes</taxon>
        <taxon>Elasmobranchii</taxon>
        <taxon>Galeomorphii</taxon>
        <taxon>Galeoidea</taxon>
        <taxon>Orectolobiformes</taxon>
        <taxon>Hemiscylliidae</taxon>
        <taxon>Chiloscyllium</taxon>
    </lineage>
</organism>
<dbReference type="Proteomes" id="UP000287033">
    <property type="component" value="Unassembled WGS sequence"/>
</dbReference>
<gene>
    <name evidence="2" type="ORF">chiPu_0029179</name>
</gene>
<dbReference type="EMBL" id="BEZZ01150095">
    <property type="protein sequence ID" value="GCC45192.1"/>
    <property type="molecule type" value="Genomic_DNA"/>
</dbReference>
<feature type="region of interest" description="Disordered" evidence="1">
    <location>
        <begin position="1"/>
        <end position="41"/>
    </location>
</feature>
<evidence type="ECO:0000313" key="2">
    <source>
        <dbReference type="EMBL" id="GCC45192.1"/>
    </source>
</evidence>
<feature type="non-terminal residue" evidence="2">
    <location>
        <position position="41"/>
    </location>
</feature>
<evidence type="ECO:0000256" key="1">
    <source>
        <dbReference type="SAM" id="MobiDB-lite"/>
    </source>
</evidence>
<comment type="caution">
    <text evidence="2">The sequence shown here is derived from an EMBL/GenBank/DDBJ whole genome shotgun (WGS) entry which is preliminary data.</text>
</comment>
<sequence length="41" mass="4963">MISQTSFQDSMDGDLELEEEQPLPPREQQQTDTYYSLYRRH</sequence>
<evidence type="ECO:0000313" key="3">
    <source>
        <dbReference type="Proteomes" id="UP000287033"/>
    </source>
</evidence>